<dbReference type="InterPro" id="IPR000531">
    <property type="entry name" value="Beta-barrel_TonB"/>
</dbReference>
<name>A0A9D1HAF9_9FLAO</name>
<evidence type="ECO:0000259" key="12">
    <source>
        <dbReference type="Pfam" id="PF00593"/>
    </source>
</evidence>
<keyword evidence="9 10" id="KW-0998">Cell outer membrane</keyword>
<proteinExistence type="inferred from homology"/>
<dbReference type="InterPro" id="IPR012910">
    <property type="entry name" value="Plug_dom"/>
</dbReference>
<protein>
    <submittedName>
        <fullName evidence="14">TonB-dependent receptor</fullName>
    </submittedName>
</protein>
<keyword evidence="7 10" id="KW-0472">Membrane</keyword>
<evidence type="ECO:0000256" key="3">
    <source>
        <dbReference type="ARBA" id="ARBA00022452"/>
    </source>
</evidence>
<comment type="subcellular location">
    <subcellularLocation>
        <location evidence="1 10">Cell outer membrane</location>
        <topology evidence="1 10">Multi-pass membrane protein</topology>
    </subcellularLocation>
</comment>
<feature type="non-terminal residue" evidence="14">
    <location>
        <position position="1"/>
    </location>
</feature>
<dbReference type="GO" id="GO:0009279">
    <property type="term" value="C:cell outer membrane"/>
    <property type="evidence" value="ECO:0007669"/>
    <property type="project" value="UniProtKB-SubCell"/>
</dbReference>
<feature type="domain" description="TonB-dependent receptor-like beta-barrel" evidence="12">
    <location>
        <begin position="214"/>
        <end position="614"/>
    </location>
</feature>
<dbReference type="InterPro" id="IPR039426">
    <property type="entry name" value="TonB-dep_rcpt-like"/>
</dbReference>
<reference evidence="14" key="1">
    <citation type="submission" date="2020-10" db="EMBL/GenBank/DDBJ databases">
        <authorList>
            <person name="Gilroy R."/>
        </authorList>
    </citation>
    <scope>NUCLEOTIDE SEQUENCE</scope>
    <source>
        <strain evidence="14">1383</strain>
    </source>
</reference>
<gene>
    <name evidence="14" type="ORF">IAC44_07195</name>
</gene>
<keyword evidence="3 10" id="KW-1134">Transmembrane beta strand</keyword>
<sequence>KAPSDDTLAAPSTTLEKIALFKNEEVPSDFSELGRTEIITRQQIESCATQTLAGVLSQALNTSVQSSGPMQSFGQVYMRGGSAEGVLILLDGQRMNSVLRETYTLDNIPVTLDMIDHIEIRTGANAKQFGEYATNGVINIVTRRDIENNGISVGGFGGTQSNYGGHVIGTYNYKRLDVVASAAGETSSWEDQERTDVKTHLHTQYKLTKWMNVFLDGSFVYNHYNMPYMFQRSTGAENMNTYYFRGNFGFDMPVGPRFDLFVKYAYSNFKDQYDPYGYRDTPLDDPYAHYLLDQVVYDRVRNSSFDFGGKYRAKRIDVFFGFNFNSARFMSNDILGDLLNGWTQVPGKPYNFYKYGNGMDSWRLYLDVSLKMRKWYANAGLSINNSTAYENVAFMYGGEFGYNVLEDKLKVFVGFDRAFRNETFFEFYSHSDLFWGNDSPENEFNNQFNLGVKYQNDYSNLLLTGYLSTVKNGIISQLQESTGYFQYVNYTSENISVMGVEGRYRIDLNRLTSGAVPVTNLSVAFAYNHSNLEDEYSKLTYNYVKYNGQASASVRILRNLSLDVDFSLQQRAGDIVETIGADTTTYKWASLLSARLMWKPQNERYQVYVQGRNLLNQKYYTASYVQAPQMSILAGVKYNFYVGRSRKNYHYQK</sequence>
<evidence type="ECO:0000256" key="10">
    <source>
        <dbReference type="PROSITE-ProRule" id="PRU01360"/>
    </source>
</evidence>
<evidence type="ECO:0000256" key="8">
    <source>
        <dbReference type="ARBA" id="ARBA00023170"/>
    </source>
</evidence>
<keyword evidence="8 14" id="KW-0675">Receptor</keyword>
<dbReference type="PANTHER" id="PTHR30069">
    <property type="entry name" value="TONB-DEPENDENT OUTER MEMBRANE RECEPTOR"/>
    <property type="match status" value="1"/>
</dbReference>
<dbReference type="Proteomes" id="UP000824161">
    <property type="component" value="Unassembled WGS sequence"/>
</dbReference>
<dbReference type="InterPro" id="IPR037066">
    <property type="entry name" value="Plug_dom_sf"/>
</dbReference>
<evidence type="ECO:0000256" key="6">
    <source>
        <dbReference type="ARBA" id="ARBA00023077"/>
    </source>
</evidence>
<dbReference type="Gene3D" id="2.40.170.20">
    <property type="entry name" value="TonB-dependent receptor, beta-barrel domain"/>
    <property type="match status" value="1"/>
</dbReference>
<comment type="caution">
    <text evidence="14">The sequence shown here is derived from an EMBL/GenBank/DDBJ whole genome shotgun (WGS) entry which is preliminary data.</text>
</comment>
<keyword evidence="5" id="KW-0732">Signal</keyword>
<evidence type="ECO:0000256" key="2">
    <source>
        <dbReference type="ARBA" id="ARBA00022448"/>
    </source>
</evidence>
<evidence type="ECO:0000256" key="4">
    <source>
        <dbReference type="ARBA" id="ARBA00022692"/>
    </source>
</evidence>
<evidence type="ECO:0000256" key="11">
    <source>
        <dbReference type="RuleBase" id="RU003357"/>
    </source>
</evidence>
<keyword evidence="6 11" id="KW-0798">TonB box</keyword>
<evidence type="ECO:0000256" key="9">
    <source>
        <dbReference type="ARBA" id="ARBA00023237"/>
    </source>
</evidence>
<dbReference type="PROSITE" id="PS52016">
    <property type="entry name" value="TONB_DEPENDENT_REC_3"/>
    <property type="match status" value="1"/>
</dbReference>
<dbReference type="EMBL" id="DVLY01000185">
    <property type="protein sequence ID" value="HIT98605.1"/>
    <property type="molecule type" value="Genomic_DNA"/>
</dbReference>
<keyword evidence="4 10" id="KW-0812">Transmembrane</keyword>
<dbReference type="SUPFAM" id="SSF56935">
    <property type="entry name" value="Porins"/>
    <property type="match status" value="1"/>
</dbReference>
<evidence type="ECO:0000259" key="13">
    <source>
        <dbReference type="Pfam" id="PF07715"/>
    </source>
</evidence>
<dbReference type="InterPro" id="IPR036942">
    <property type="entry name" value="Beta-barrel_TonB_sf"/>
</dbReference>
<evidence type="ECO:0000313" key="15">
    <source>
        <dbReference type="Proteomes" id="UP000824161"/>
    </source>
</evidence>
<comment type="similarity">
    <text evidence="10 11">Belongs to the TonB-dependent receptor family.</text>
</comment>
<evidence type="ECO:0000256" key="5">
    <source>
        <dbReference type="ARBA" id="ARBA00022729"/>
    </source>
</evidence>
<organism evidence="14 15">
    <name type="scientific">Candidatus Merdimorpha stercoravium</name>
    <dbReference type="NCBI Taxonomy" id="2840863"/>
    <lineage>
        <taxon>Bacteria</taxon>
        <taxon>Pseudomonadati</taxon>
        <taxon>Bacteroidota</taxon>
        <taxon>Flavobacteriia</taxon>
        <taxon>Flavobacteriales</taxon>
        <taxon>Candidatus Merdimorpha</taxon>
    </lineage>
</organism>
<dbReference type="PANTHER" id="PTHR30069:SF29">
    <property type="entry name" value="HEMOGLOBIN AND HEMOGLOBIN-HAPTOGLOBIN-BINDING PROTEIN 1-RELATED"/>
    <property type="match status" value="1"/>
</dbReference>
<accession>A0A9D1HAF9</accession>
<keyword evidence="2 10" id="KW-0813">Transport</keyword>
<feature type="domain" description="TonB-dependent receptor plug" evidence="13">
    <location>
        <begin position="35"/>
        <end position="137"/>
    </location>
</feature>
<evidence type="ECO:0000313" key="14">
    <source>
        <dbReference type="EMBL" id="HIT98605.1"/>
    </source>
</evidence>
<dbReference type="Gene3D" id="2.170.130.10">
    <property type="entry name" value="TonB-dependent receptor, plug domain"/>
    <property type="match status" value="1"/>
</dbReference>
<evidence type="ECO:0000256" key="1">
    <source>
        <dbReference type="ARBA" id="ARBA00004571"/>
    </source>
</evidence>
<dbReference type="GO" id="GO:0044718">
    <property type="term" value="P:siderophore transmembrane transport"/>
    <property type="evidence" value="ECO:0007669"/>
    <property type="project" value="TreeGrafter"/>
</dbReference>
<reference evidence="14" key="2">
    <citation type="journal article" date="2021" name="PeerJ">
        <title>Extensive microbial diversity within the chicken gut microbiome revealed by metagenomics and culture.</title>
        <authorList>
            <person name="Gilroy R."/>
            <person name="Ravi A."/>
            <person name="Getino M."/>
            <person name="Pursley I."/>
            <person name="Horton D.L."/>
            <person name="Alikhan N.F."/>
            <person name="Baker D."/>
            <person name="Gharbi K."/>
            <person name="Hall N."/>
            <person name="Watson M."/>
            <person name="Adriaenssens E.M."/>
            <person name="Foster-Nyarko E."/>
            <person name="Jarju S."/>
            <person name="Secka A."/>
            <person name="Antonio M."/>
            <person name="Oren A."/>
            <person name="Chaudhuri R.R."/>
            <person name="La Ragione R."/>
            <person name="Hildebrand F."/>
            <person name="Pallen M.J."/>
        </authorList>
    </citation>
    <scope>NUCLEOTIDE SEQUENCE</scope>
    <source>
        <strain evidence="14">1383</strain>
    </source>
</reference>
<dbReference type="AlphaFoldDB" id="A0A9D1HAF9"/>
<dbReference type="GO" id="GO:0015344">
    <property type="term" value="F:siderophore uptake transmembrane transporter activity"/>
    <property type="evidence" value="ECO:0007669"/>
    <property type="project" value="TreeGrafter"/>
</dbReference>
<dbReference type="Pfam" id="PF00593">
    <property type="entry name" value="TonB_dep_Rec_b-barrel"/>
    <property type="match status" value="1"/>
</dbReference>
<evidence type="ECO:0000256" key="7">
    <source>
        <dbReference type="ARBA" id="ARBA00023136"/>
    </source>
</evidence>
<dbReference type="Pfam" id="PF07715">
    <property type="entry name" value="Plug"/>
    <property type="match status" value="1"/>
</dbReference>